<evidence type="ECO:0000313" key="10">
    <source>
        <dbReference type="EMBL" id="CAG5078813.1"/>
    </source>
</evidence>
<dbReference type="InterPro" id="IPR036390">
    <property type="entry name" value="WH_DNA-bd_sf"/>
</dbReference>
<dbReference type="EMBL" id="OU015584">
    <property type="protein sequence ID" value="CAG5078813.1"/>
    <property type="molecule type" value="Genomic_DNA"/>
</dbReference>
<dbReference type="Gene3D" id="2.60.120.10">
    <property type="entry name" value="Jelly Rolls"/>
    <property type="match status" value="1"/>
</dbReference>
<proteinExistence type="predicted"/>
<dbReference type="CDD" id="cd00038">
    <property type="entry name" value="CAP_ED"/>
    <property type="match status" value="1"/>
</dbReference>
<dbReference type="InterPro" id="IPR001789">
    <property type="entry name" value="Sig_transdc_resp-reg_receiver"/>
</dbReference>
<reference evidence="10" key="1">
    <citation type="submission" date="2021-04" db="EMBL/GenBank/DDBJ databases">
        <authorList>
            <person name="Rodrigo-Torres L."/>
            <person name="Arahal R. D."/>
            <person name="Lucena T."/>
        </authorList>
    </citation>
    <scope>NUCLEOTIDE SEQUENCE</scope>
    <source>
        <strain evidence="10">AS29M-1</strain>
    </source>
</reference>
<organism evidence="10 11">
    <name type="scientific">Parvicella tangerina</name>
    <dbReference type="NCBI Taxonomy" id="2829795"/>
    <lineage>
        <taxon>Bacteria</taxon>
        <taxon>Pseudomonadati</taxon>
        <taxon>Bacteroidota</taxon>
        <taxon>Flavobacteriia</taxon>
        <taxon>Flavobacteriales</taxon>
        <taxon>Parvicellaceae</taxon>
        <taxon>Parvicella</taxon>
    </lineage>
</organism>
<dbReference type="Gene3D" id="1.10.10.10">
    <property type="entry name" value="Winged helix-like DNA-binding domain superfamily/Winged helix DNA-binding domain"/>
    <property type="match status" value="1"/>
</dbReference>
<dbReference type="SUPFAM" id="SSF46785">
    <property type="entry name" value="Winged helix' DNA-binding domain"/>
    <property type="match status" value="1"/>
</dbReference>
<evidence type="ECO:0000259" key="9">
    <source>
        <dbReference type="PROSITE" id="PS51063"/>
    </source>
</evidence>
<dbReference type="GO" id="GO:0006355">
    <property type="term" value="P:regulation of DNA-templated transcription"/>
    <property type="evidence" value="ECO:0007669"/>
    <property type="project" value="InterPro"/>
</dbReference>
<evidence type="ECO:0000256" key="4">
    <source>
        <dbReference type="ARBA" id="ARBA00023125"/>
    </source>
</evidence>
<protein>
    <submittedName>
        <fullName evidence="10">Regulator of RpoS</fullName>
    </submittedName>
</protein>
<dbReference type="KEGG" id="ptan:CRYO30217_00775"/>
<feature type="modified residue" description="4-aspartylphosphate" evidence="6">
    <location>
        <position position="52"/>
    </location>
</feature>
<evidence type="ECO:0000256" key="2">
    <source>
        <dbReference type="ARBA" id="ARBA00023012"/>
    </source>
</evidence>
<dbReference type="InterPro" id="IPR039420">
    <property type="entry name" value="WalR-like"/>
</dbReference>
<name>A0A916JM30_9FLAO</name>
<dbReference type="Pfam" id="PF00027">
    <property type="entry name" value="cNMP_binding"/>
    <property type="match status" value="1"/>
</dbReference>
<keyword evidence="11" id="KW-1185">Reference proteome</keyword>
<dbReference type="Pfam" id="PF13545">
    <property type="entry name" value="HTH_Crp_2"/>
    <property type="match status" value="1"/>
</dbReference>
<dbReference type="InterPro" id="IPR011006">
    <property type="entry name" value="CheY-like_superfamily"/>
</dbReference>
<gene>
    <name evidence="10" type="primary">rssB_1</name>
    <name evidence="10" type="ORF">CRYO30217_00775</name>
</gene>
<keyword evidence="2" id="KW-0902">Two-component regulatory system</keyword>
<dbReference type="Pfam" id="PF00072">
    <property type="entry name" value="Response_reg"/>
    <property type="match status" value="1"/>
</dbReference>
<dbReference type="SUPFAM" id="SSF52172">
    <property type="entry name" value="CheY-like"/>
    <property type="match status" value="1"/>
</dbReference>
<dbReference type="GO" id="GO:0032993">
    <property type="term" value="C:protein-DNA complex"/>
    <property type="evidence" value="ECO:0007669"/>
    <property type="project" value="TreeGrafter"/>
</dbReference>
<dbReference type="CDD" id="cd17574">
    <property type="entry name" value="REC_OmpR"/>
    <property type="match status" value="1"/>
</dbReference>
<dbReference type="Gene3D" id="3.40.50.2300">
    <property type="match status" value="1"/>
</dbReference>
<sequence>MSKILIIEDNNEIRENTAELLMLAGYEVDTAENGKVGVKKAIECEPDLIVCDIMMPELDGYGVKQLLADNVKLKDVPFIFLTAKADKSDFRKGMGLGADDYLTKPFEEIDLMNSIKIRLEKASKQIKSGAESLDSKSIQEFVDQVIQDKKKVKFEKRDIVYRESDYASFSYYIVSGKVKTFRINEDGKELIFDIFKENDVIGMWDILKGGEYSESVSCLEDTELIKIHKDDVHKYIKGQVVDAGSLIQIFADELKEREDRLISMAYDSVRMRVATALCVLEDVYKKSDNSAVFKVQREDLAAMVGTSAESVIRTLSDFKKEGLISIKKNEIFIQDSAGLRNLRF</sequence>
<feature type="domain" description="Cyclic nucleotide-binding" evidence="7">
    <location>
        <begin position="129"/>
        <end position="236"/>
    </location>
</feature>
<accession>A0A916JM30</accession>
<dbReference type="Proteomes" id="UP000683507">
    <property type="component" value="Chromosome"/>
</dbReference>
<dbReference type="SUPFAM" id="SSF51206">
    <property type="entry name" value="cAMP-binding domain-like"/>
    <property type="match status" value="1"/>
</dbReference>
<dbReference type="GO" id="GO:0000976">
    <property type="term" value="F:transcription cis-regulatory region binding"/>
    <property type="evidence" value="ECO:0007669"/>
    <property type="project" value="TreeGrafter"/>
</dbReference>
<evidence type="ECO:0000256" key="3">
    <source>
        <dbReference type="ARBA" id="ARBA00023015"/>
    </source>
</evidence>
<dbReference type="PANTHER" id="PTHR48111:SF1">
    <property type="entry name" value="TWO-COMPONENT RESPONSE REGULATOR ORR33"/>
    <property type="match status" value="1"/>
</dbReference>
<dbReference type="PANTHER" id="PTHR48111">
    <property type="entry name" value="REGULATOR OF RPOS"/>
    <property type="match status" value="1"/>
</dbReference>
<dbReference type="SMART" id="SM00100">
    <property type="entry name" value="cNMP"/>
    <property type="match status" value="1"/>
</dbReference>
<dbReference type="InterPro" id="IPR012318">
    <property type="entry name" value="HTH_CRP"/>
</dbReference>
<evidence type="ECO:0000256" key="5">
    <source>
        <dbReference type="ARBA" id="ARBA00023163"/>
    </source>
</evidence>
<evidence type="ECO:0000256" key="1">
    <source>
        <dbReference type="ARBA" id="ARBA00022553"/>
    </source>
</evidence>
<keyword evidence="3" id="KW-0805">Transcription regulation</keyword>
<dbReference type="SMART" id="SM00419">
    <property type="entry name" value="HTH_CRP"/>
    <property type="match status" value="1"/>
</dbReference>
<dbReference type="PROSITE" id="PS50110">
    <property type="entry name" value="RESPONSE_REGULATORY"/>
    <property type="match status" value="1"/>
</dbReference>
<dbReference type="GO" id="GO:0000156">
    <property type="term" value="F:phosphorelay response regulator activity"/>
    <property type="evidence" value="ECO:0007669"/>
    <property type="project" value="TreeGrafter"/>
</dbReference>
<dbReference type="InterPro" id="IPR018490">
    <property type="entry name" value="cNMP-bd_dom_sf"/>
</dbReference>
<dbReference type="SMART" id="SM00448">
    <property type="entry name" value="REC"/>
    <property type="match status" value="1"/>
</dbReference>
<dbReference type="RefSeq" id="WP_258540999.1">
    <property type="nucleotide sequence ID" value="NZ_OU015584.1"/>
</dbReference>
<dbReference type="InterPro" id="IPR036388">
    <property type="entry name" value="WH-like_DNA-bd_sf"/>
</dbReference>
<evidence type="ECO:0000259" key="7">
    <source>
        <dbReference type="PROSITE" id="PS50042"/>
    </source>
</evidence>
<evidence type="ECO:0000256" key="6">
    <source>
        <dbReference type="PROSITE-ProRule" id="PRU00169"/>
    </source>
</evidence>
<evidence type="ECO:0000259" key="8">
    <source>
        <dbReference type="PROSITE" id="PS50110"/>
    </source>
</evidence>
<dbReference type="GO" id="GO:0005829">
    <property type="term" value="C:cytosol"/>
    <property type="evidence" value="ECO:0007669"/>
    <property type="project" value="TreeGrafter"/>
</dbReference>
<dbReference type="PROSITE" id="PS50042">
    <property type="entry name" value="CNMP_BINDING_3"/>
    <property type="match status" value="1"/>
</dbReference>
<dbReference type="AlphaFoldDB" id="A0A916JM30"/>
<dbReference type="InterPro" id="IPR014710">
    <property type="entry name" value="RmlC-like_jellyroll"/>
</dbReference>
<feature type="domain" description="HTH crp-type" evidence="9">
    <location>
        <begin position="267"/>
        <end position="337"/>
    </location>
</feature>
<feature type="domain" description="Response regulatory" evidence="8">
    <location>
        <begin position="3"/>
        <end position="119"/>
    </location>
</feature>
<evidence type="ECO:0000313" key="11">
    <source>
        <dbReference type="Proteomes" id="UP000683507"/>
    </source>
</evidence>
<keyword evidence="4" id="KW-0238">DNA-binding</keyword>
<dbReference type="InterPro" id="IPR000595">
    <property type="entry name" value="cNMP-bd_dom"/>
</dbReference>
<keyword evidence="1 6" id="KW-0597">Phosphoprotein</keyword>
<dbReference type="PROSITE" id="PS51063">
    <property type="entry name" value="HTH_CRP_2"/>
    <property type="match status" value="1"/>
</dbReference>
<keyword evidence="5" id="KW-0804">Transcription</keyword>